<sequence>MSWVLAIALGASATWAARDMPGVRNYAIDLLPLGEGKAELPSAVWIGDDAILVGEEALARGAGSPEGLMRNPYAVLGEGDGSEAIDHVAVLLAETHRRAVAAAGSWPERTLLTHPDGWSMEQVMALRQAVTRAGLGVDLVTEPVALASAYRHDGGEGSRLLVLDPARGSASAVARMGRVFIVMATENGAGSEDVIALAERALARPGVRPELLNEILLAGDTPDSGLAETLDARFRQEVVQMPTSAMAAGALHYNRSLHEVPPRPAPEPPPPAPAPEPVVRVNHAAPPAKKKGLPIVPLLLGILAVLIIAELLFVYWPF</sequence>
<keyword evidence="4" id="KW-1185">Reference proteome</keyword>
<dbReference type="Gene3D" id="3.30.420.40">
    <property type="match status" value="2"/>
</dbReference>
<reference evidence="3 4" key="1">
    <citation type="submission" date="2024-04" db="EMBL/GenBank/DDBJ databases">
        <title>Isolation of an actinomycete strain from pig manure.</title>
        <authorList>
            <person name="Gong T."/>
            <person name="Yu Z."/>
            <person name="An M."/>
            <person name="Wei C."/>
            <person name="Yang W."/>
            <person name="Liu L."/>
        </authorList>
    </citation>
    <scope>NUCLEOTIDE SEQUENCE [LARGE SCALE GENOMIC DNA]</scope>
    <source>
        <strain evidence="3 4">ZF39</strain>
    </source>
</reference>
<dbReference type="Proteomes" id="UP001442841">
    <property type="component" value="Chromosome"/>
</dbReference>
<keyword evidence="2" id="KW-0812">Transmembrane</keyword>
<dbReference type="SUPFAM" id="SSF53067">
    <property type="entry name" value="Actin-like ATPase domain"/>
    <property type="match status" value="1"/>
</dbReference>
<keyword evidence="2" id="KW-0472">Membrane</keyword>
<proteinExistence type="predicted"/>
<dbReference type="EMBL" id="CP154795">
    <property type="protein sequence ID" value="XAN09180.1"/>
    <property type="molecule type" value="Genomic_DNA"/>
</dbReference>
<feature type="region of interest" description="Disordered" evidence="1">
    <location>
        <begin position="257"/>
        <end position="279"/>
    </location>
</feature>
<accession>A0ABZ3FTW7</accession>
<dbReference type="RefSeq" id="WP_425310637.1">
    <property type="nucleotide sequence ID" value="NZ_CP154795.1"/>
</dbReference>
<feature type="compositionally biased region" description="Pro residues" evidence="1">
    <location>
        <begin position="262"/>
        <end position="276"/>
    </location>
</feature>
<organism evidence="3 4">
    <name type="scientific">Ammonicoccus fulvus</name>
    <dbReference type="NCBI Taxonomy" id="3138240"/>
    <lineage>
        <taxon>Bacteria</taxon>
        <taxon>Bacillati</taxon>
        <taxon>Actinomycetota</taxon>
        <taxon>Actinomycetes</taxon>
        <taxon>Propionibacteriales</taxon>
        <taxon>Propionibacteriaceae</taxon>
        <taxon>Ammonicoccus</taxon>
    </lineage>
</organism>
<dbReference type="InterPro" id="IPR043129">
    <property type="entry name" value="ATPase_NBD"/>
</dbReference>
<keyword evidence="2" id="KW-1133">Transmembrane helix</keyword>
<evidence type="ECO:0000313" key="3">
    <source>
        <dbReference type="EMBL" id="XAN09180.1"/>
    </source>
</evidence>
<feature type="transmembrane region" description="Helical" evidence="2">
    <location>
        <begin position="295"/>
        <end position="316"/>
    </location>
</feature>
<evidence type="ECO:0000256" key="1">
    <source>
        <dbReference type="SAM" id="MobiDB-lite"/>
    </source>
</evidence>
<name>A0ABZ3FTW7_9ACTN</name>
<protein>
    <submittedName>
        <fullName evidence="3">Uncharacterized protein</fullName>
    </submittedName>
</protein>
<evidence type="ECO:0000256" key="2">
    <source>
        <dbReference type="SAM" id="Phobius"/>
    </source>
</evidence>
<evidence type="ECO:0000313" key="4">
    <source>
        <dbReference type="Proteomes" id="UP001442841"/>
    </source>
</evidence>
<gene>
    <name evidence="3" type="ORF">AADG42_18270</name>
</gene>